<dbReference type="GO" id="GO:0046872">
    <property type="term" value="F:metal ion binding"/>
    <property type="evidence" value="ECO:0007669"/>
    <property type="project" value="UniProtKB-KW"/>
</dbReference>
<organism evidence="4 5">
    <name type="scientific">Coprococcus hominis</name>
    <name type="common">ex Liu et al. 2022</name>
    <dbReference type="NCBI Taxonomy" id="2763039"/>
    <lineage>
        <taxon>Bacteria</taxon>
        <taxon>Bacillati</taxon>
        <taxon>Bacillota</taxon>
        <taxon>Clostridia</taxon>
        <taxon>Lachnospirales</taxon>
        <taxon>Lachnospiraceae</taxon>
        <taxon>Coprococcus</taxon>
    </lineage>
</organism>
<dbReference type="SUPFAM" id="SSF109604">
    <property type="entry name" value="HD-domain/PDEase-like"/>
    <property type="match status" value="1"/>
</dbReference>
<proteinExistence type="predicted"/>
<dbReference type="RefSeq" id="WP_021944044.1">
    <property type="nucleotide sequence ID" value="NZ_JACOOX010000006.1"/>
</dbReference>
<protein>
    <submittedName>
        <fullName evidence="4">HD domain-containing protein</fullName>
    </submittedName>
</protein>
<feature type="domain" description="HD" evidence="3">
    <location>
        <begin position="15"/>
        <end position="174"/>
    </location>
</feature>
<keyword evidence="5" id="KW-1185">Reference proteome</keyword>
<sequence>MDERLKKQLDFILEVDKSKFVVRQTYLTDGIRKEDDAEHSWHIALMAILLAEYSNEPVDVLRVVSMLLVHDLIEIDAGDTYAYDKNANATKRERELKAADRIFNILPEDQAKKLRGLWDEFEEYQTPEAKFAHVMDNLAPVMLSDAVGGKSWKEHGVFENQVYGRNKRTPEGSETLYQVIDEVFRKNIQLGNIKGDNK</sequence>
<dbReference type="Pfam" id="PF13023">
    <property type="entry name" value="HD_3"/>
    <property type="match status" value="1"/>
</dbReference>
<evidence type="ECO:0000256" key="2">
    <source>
        <dbReference type="ARBA" id="ARBA00022801"/>
    </source>
</evidence>
<evidence type="ECO:0000256" key="1">
    <source>
        <dbReference type="ARBA" id="ARBA00022723"/>
    </source>
</evidence>
<evidence type="ECO:0000313" key="4">
    <source>
        <dbReference type="EMBL" id="MBC5663650.1"/>
    </source>
</evidence>
<dbReference type="EMBL" id="JACOOX010000006">
    <property type="protein sequence ID" value="MBC5663650.1"/>
    <property type="molecule type" value="Genomic_DNA"/>
</dbReference>
<dbReference type="InterPro" id="IPR039356">
    <property type="entry name" value="YfbR/HDDC2"/>
</dbReference>
<comment type="caution">
    <text evidence="4">The sequence shown here is derived from an EMBL/GenBank/DDBJ whole genome shotgun (WGS) entry which is preliminary data.</text>
</comment>
<dbReference type="GO" id="GO:0002953">
    <property type="term" value="F:5'-deoxynucleotidase activity"/>
    <property type="evidence" value="ECO:0007669"/>
    <property type="project" value="InterPro"/>
</dbReference>
<evidence type="ECO:0000259" key="3">
    <source>
        <dbReference type="Pfam" id="PF13023"/>
    </source>
</evidence>
<dbReference type="PANTHER" id="PTHR11845">
    <property type="entry name" value="5'-DEOXYNUCLEOTIDASE HDDC2"/>
    <property type="match status" value="1"/>
</dbReference>
<gene>
    <name evidence="4" type="ORF">H8S09_12340</name>
</gene>
<dbReference type="GO" id="GO:0005737">
    <property type="term" value="C:cytoplasm"/>
    <property type="evidence" value="ECO:0007669"/>
    <property type="project" value="TreeGrafter"/>
</dbReference>
<dbReference type="InterPro" id="IPR006674">
    <property type="entry name" value="HD_domain"/>
</dbReference>
<evidence type="ECO:0000313" key="5">
    <source>
        <dbReference type="Proteomes" id="UP000615234"/>
    </source>
</evidence>
<accession>A0A8I0AQT5</accession>
<reference evidence="4 5" key="1">
    <citation type="submission" date="2020-08" db="EMBL/GenBank/DDBJ databases">
        <title>Genome public.</title>
        <authorList>
            <person name="Liu C."/>
            <person name="Sun Q."/>
        </authorList>
    </citation>
    <scope>NUCLEOTIDE SEQUENCE [LARGE SCALE GENOMIC DNA]</scope>
    <source>
        <strain evidence="4 5">NSJ-10</strain>
    </source>
</reference>
<dbReference type="AlphaFoldDB" id="A0A8I0AQT5"/>
<dbReference type="Gene3D" id="1.10.3210.10">
    <property type="entry name" value="Hypothetical protein af1432"/>
    <property type="match status" value="1"/>
</dbReference>
<keyword evidence="2" id="KW-0378">Hydrolase</keyword>
<dbReference type="PANTHER" id="PTHR11845:SF13">
    <property type="entry name" value="5'-DEOXYNUCLEOTIDASE HDDC2"/>
    <property type="match status" value="1"/>
</dbReference>
<dbReference type="Proteomes" id="UP000615234">
    <property type="component" value="Unassembled WGS sequence"/>
</dbReference>
<keyword evidence="1" id="KW-0479">Metal-binding</keyword>
<name>A0A8I0AQT5_9FIRM</name>